<dbReference type="Proteomes" id="UP001189429">
    <property type="component" value="Unassembled WGS sequence"/>
</dbReference>
<reference evidence="2" key="1">
    <citation type="submission" date="2023-10" db="EMBL/GenBank/DDBJ databases">
        <authorList>
            <person name="Chen Y."/>
            <person name="Shah S."/>
            <person name="Dougan E. K."/>
            <person name="Thang M."/>
            <person name="Chan C."/>
        </authorList>
    </citation>
    <scope>NUCLEOTIDE SEQUENCE [LARGE SCALE GENOMIC DNA]</scope>
</reference>
<organism evidence="2 3">
    <name type="scientific">Prorocentrum cordatum</name>
    <dbReference type="NCBI Taxonomy" id="2364126"/>
    <lineage>
        <taxon>Eukaryota</taxon>
        <taxon>Sar</taxon>
        <taxon>Alveolata</taxon>
        <taxon>Dinophyceae</taxon>
        <taxon>Prorocentrales</taxon>
        <taxon>Prorocentraceae</taxon>
        <taxon>Prorocentrum</taxon>
    </lineage>
</organism>
<sequence length="180" mass="19277">MPRHARSPCGSGRPGEALCARRRAQYEQWGDIGKQGRSLSGRVRLLPAWRQVFADAGSPQEAEAFQFHIRGDGAEHGATLEAAQAAHQALNIRASGLRSLGFEHLGGLLGTEEHDRSLEQLADACKAFRARSRQSKQARVAGGLVHGRFLGHAQLNLDAGASMPTSPVSSSMTASWDATN</sequence>
<protein>
    <submittedName>
        <fullName evidence="2">Uncharacterized protein</fullName>
    </submittedName>
</protein>
<comment type="caution">
    <text evidence="2">The sequence shown here is derived from an EMBL/GenBank/DDBJ whole genome shotgun (WGS) entry which is preliminary data.</text>
</comment>
<name>A0ABN9V1W0_9DINO</name>
<evidence type="ECO:0000313" key="3">
    <source>
        <dbReference type="Proteomes" id="UP001189429"/>
    </source>
</evidence>
<evidence type="ECO:0000256" key="1">
    <source>
        <dbReference type="SAM" id="MobiDB-lite"/>
    </source>
</evidence>
<proteinExistence type="predicted"/>
<dbReference type="EMBL" id="CAUYUJ010016469">
    <property type="protein sequence ID" value="CAK0865618.1"/>
    <property type="molecule type" value="Genomic_DNA"/>
</dbReference>
<feature type="region of interest" description="Disordered" evidence="1">
    <location>
        <begin position="161"/>
        <end position="180"/>
    </location>
</feature>
<accession>A0ABN9V1W0</accession>
<keyword evidence="3" id="KW-1185">Reference proteome</keyword>
<evidence type="ECO:0000313" key="2">
    <source>
        <dbReference type="EMBL" id="CAK0865618.1"/>
    </source>
</evidence>
<gene>
    <name evidence="2" type="ORF">PCOR1329_LOCUS53090</name>
</gene>